<dbReference type="Gene3D" id="3.20.20.80">
    <property type="entry name" value="Glycosidases"/>
    <property type="match status" value="1"/>
</dbReference>
<organism evidence="5">
    <name type="scientific">Boseongicola sp. SB0664_bin_43</name>
    <dbReference type="NCBI Taxonomy" id="2604844"/>
    <lineage>
        <taxon>Bacteria</taxon>
        <taxon>Pseudomonadati</taxon>
        <taxon>Pseudomonadota</taxon>
        <taxon>Alphaproteobacteria</taxon>
        <taxon>Rhodobacterales</taxon>
        <taxon>Paracoccaceae</taxon>
        <taxon>Boseongicola</taxon>
    </lineage>
</organism>
<dbReference type="Gene3D" id="2.60.40.1180">
    <property type="entry name" value="Golgi alpha-mannosidase II"/>
    <property type="match status" value="1"/>
</dbReference>
<dbReference type="CDD" id="cd14752">
    <property type="entry name" value="GH31_N"/>
    <property type="match status" value="1"/>
</dbReference>
<dbReference type="GO" id="GO:0005975">
    <property type="term" value="P:carbohydrate metabolic process"/>
    <property type="evidence" value="ECO:0007669"/>
    <property type="project" value="InterPro"/>
</dbReference>
<evidence type="ECO:0000256" key="1">
    <source>
        <dbReference type="ARBA" id="ARBA00007806"/>
    </source>
</evidence>
<dbReference type="PANTHER" id="PTHR43863">
    <property type="entry name" value="HYDROLASE, PUTATIVE (AFU_ORTHOLOGUE AFUA_1G03140)-RELATED"/>
    <property type="match status" value="1"/>
</dbReference>
<dbReference type="Pfam" id="PF01055">
    <property type="entry name" value="Glyco_hydro_31_2nd"/>
    <property type="match status" value="1"/>
</dbReference>
<comment type="caution">
    <text evidence="5">The sequence shown here is derived from an EMBL/GenBank/DDBJ whole genome shotgun (WGS) entry which is preliminary data.</text>
</comment>
<dbReference type="InterPro" id="IPR011013">
    <property type="entry name" value="Gal_mutarotase_sf_dom"/>
</dbReference>
<keyword evidence="2" id="KW-0326">Glycosidase</keyword>
<dbReference type="EMBL" id="VXRY01000299">
    <property type="protein sequence ID" value="MXY33925.1"/>
    <property type="molecule type" value="Genomic_DNA"/>
</dbReference>
<dbReference type="SUPFAM" id="SSF51445">
    <property type="entry name" value="(Trans)glycosidases"/>
    <property type="match status" value="1"/>
</dbReference>
<sequence>MDLKGVSTTLLQQNAHAVIPFVLSSRGYGFLWNNPATGRAEFASNITRWTADATGGLDYWIVAGDTPADILRAYAAATGKSPEIPAWALGFWQCKLRYRTQEEVLGVAREYRRRGLPLSCIVIDFFHWTRQGDWKFHPEEWPDPAGLVRELREMGIETMVSVWPTMSASSENYRDMVDAGHLLTTERGVPAVIPFPDKDPFGAGFFTYYDAFNPDARDRHWDIVKKNYVDLGFDNFWLDACEPEMRPAHPENVRTALGNGAEMLCAYPVLHEERYRAGLRAEGRDGVLLCRSAWAGSQRHGVILWSGDVWSDWDWFRAQIPAGLHAGLSGMGWWTTDIGGFYDGHGGSEEFRELLIRWFEFGVFSPICRLHGFRVPEGVPPPEPGAKVTYGQDTFNLFTSSGGPNEVWSFGQEVEEVLTRLLSVREALRPYLERAFAHHAETGDPVMAPLFYHFPDQPALFGEGRAYMLGSALLVAPVLEPGATCLSVALPEGPRWHHVWSGDVFEGGSTAEVACPLGECPVFAREDRLDDIEAAFGALNASRRQSRKFN</sequence>
<feature type="domain" description="Glycoside hydrolase family 31 TIM barrel" evidence="3">
    <location>
        <begin position="83"/>
        <end position="373"/>
    </location>
</feature>
<dbReference type="GO" id="GO:0030246">
    <property type="term" value="F:carbohydrate binding"/>
    <property type="evidence" value="ECO:0007669"/>
    <property type="project" value="InterPro"/>
</dbReference>
<dbReference type="InterPro" id="IPR051816">
    <property type="entry name" value="Glycosyl_Hydrolase_31"/>
</dbReference>
<comment type="similarity">
    <text evidence="1 2">Belongs to the glycosyl hydrolase 31 family.</text>
</comment>
<dbReference type="SUPFAM" id="SSF74650">
    <property type="entry name" value="Galactose mutarotase-like"/>
    <property type="match status" value="1"/>
</dbReference>
<dbReference type="InterPro" id="IPR048395">
    <property type="entry name" value="Glyco_hydro_31_C"/>
</dbReference>
<proteinExistence type="inferred from homology"/>
<dbReference type="GO" id="GO:0004553">
    <property type="term" value="F:hydrolase activity, hydrolyzing O-glycosyl compounds"/>
    <property type="evidence" value="ECO:0007669"/>
    <property type="project" value="InterPro"/>
</dbReference>
<dbReference type="PANTHER" id="PTHR43863:SF2">
    <property type="entry name" value="MALTASE-GLUCOAMYLASE"/>
    <property type="match status" value="1"/>
</dbReference>
<name>A0A6B0Y0J9_9RHOB</name>
<dbReference type="InterPro" id="IPR013780">
    <property type="entry name" value="Glyco_hydro_b"/>
</dbReference>
<evidence type="ECO:0000259" key="4">
    <source>
        <dbReference type="Pfam" id="PF21365"/>
    </source>
</evidence>
<protein>
    <submittedName>
        <fullName evidence="5">Glycoside hydrolase family 31 protein</fullName>
    </submittedName>
</protein>
<dbReference type="InterPro" id="IPR000322">
    <property type="entry name" value="Glyco_hydro_31_TIM"/>
</dbReference>
<gene>
    <name evidence="5" type="ORF">F4Y60_07510</name>
</gene>
<dbReference type="AlphaFoldDB" id="A0A6B0Y0J9"/>
<dbReference type="SUPFAM" id="SSF51011">
    <property type="entry name" value="Glycosyl hydrolase domain"/>
    <property type="match status" value="1"/>
</dbReference>
<reference evidence="5" key="1">
    <citation type="submission" date="2019-09" db="EMBL/GenBank/DDBJ databases">
        <title>Characterisation of the sponge microbiome using genome-centric metagenomics.</title>
        <authorList>
            <person name="Engelberts J.P."/>
            <person name="Robbins S.J."/>
            <person name="De Goeij J.M."/>
            <person name="Aranda M."/>
            <person name="Bell S.C."/>
            <person name="Webster N.S."/>
        </authorList>
    </citation>
    <scope>NUCLEOTIDE SEQUENCE</scope>
    <source>
        <strain evidence="5">SB0664_bin_43</strain>
    </source>
</reference>
<evidence type="ECO:0000313" key="5">
    <source>
        <dbReference type="EMBL" id="MXY33925.1"/>
    </source>
</evidence>
<dbReference type="InterPro" id="IPR017853">
    <property type="entry name" value="GH"/>
</dbReference>
<evidence type="ECO:0000256" key="2">
    <source>
        <dbReference type="RuleBase" id="RU361185"/>
    </source>
</evidence>
<dbReference type="Gene3D" id="2.60.40.1760">
    <property type="entry name" value="glycosyl hydrolase (family 31)"/>
    <property type="match status" value="1"/>
</dbReference>
<feature type="domain" description="Glycosyl hydrolase family 31 C-terminal" evidence="4">
    <location>
        <begin position="443"/>
        <end position="527"/>
    </location>
</feature>
<dbReference type="Pfam" id="PF21365">
    <property type="entry name" value="Glyco_hydro_31_3rd"/>
    <property type="match status" value="1"/>
</dbReference>
<dbReference type="CDD" id="cd06591">
    <property type="entry name" value="GH31_xylosidase_XylS"/>
    <property type="match status" value="1"/>
</dbReference>
<evidence type="ECO:0000259" key="3">
    <source>
        <dbReference type="Pfam" id="PF01055"/>
    </source>
</evidence>
<keyword evidence="2 5" id="KW-0378">Hydrolase</keyword>
<accession>A0A6B0Y0J9</accession>